<evidence type="ECO:0000313" key="3">
    <source>
        <dbReference type="Proteomes" id="UP001469553"/>
    </source>
</evidence>
<feature type="non-terminal residue" evidence="2">
    <location>
        <position position="1"/>
    </location>
</feature>
<proteinExistence type="predicted"/>
<reference evidence="2 3" key="1">
    <citation type="submission" date="2021-06" db="EMBL/GenBank/DDBJ databases">
        <authorList>
            <person name="Palmer J.M."/>
        </authorList>
    </citation>
    <scope>NUCLEOTIDE SEQUENCE [LARGE SCALE GENOMIC DNA]</scope>
    <source>
        <strain evidence="2 3">AS_MEX2019</strain>
        <tissue evidence="2">Muscle</tissue>
    </source>
</reference>
<gene>
    <name evidence="2" type="ORF">AMECASPLE_020121</name>
</gene>
<dbReference type="EMBL" id="JAHRIP010020470">
    <property type="protein sequence ID" value="MEQ2288175.1"/>
    <property type="molecule type" value="Genomic_DNA"/>
</dbReference>
<evidence type="ECO:0000256" key="1">
    <source>
        <dbReference type="SAM" id="MobiDB-lite"/>
    </source>
</evidence>
<dbReference type="Proteomes" id="UP001469553">
    <property type="component" value="Unassembled WGS sequence"/>
</dbReference>
<organism evidence="2 3">
    <name type="scientific">Ameca splendens</name>
    <dbReference type="NCBI Taxonomy" id="208324"/>
    <lineage>
        <taxon>Eukaryota</taxon>
        <taxon>Metazoa</taxon>
        <taxon>Chordata</taxon>
        <taxon>Craniata</taxon>
        <taxon>Vertebrata</taxon>
        <taxon>Euteleostomi</taxon>
        <taxon>Actinopterygii</taxon>
        <taxon>Neopterygii</taxon>
        <taxon>Teleostei</taxon>
        <taxon>Neoteleostei</taxon>
        <taxon>Acanthomorphata</taxon>
        <taxon>Ovalentaria</taxon>
        <taxon>Atherinomorphae</taxon>
        <taxon>Cyprinodontiformes</taxon>
        <taxon>Goodeidae</taxon>
        <taxon>Ameca</taxon>
    </lineage>
</organism>
<protein>
    <submittedName>
        <fullName evidence="2">Uncharacterized protein</fullName>
    </submittedName>
</protein>
<comment type="caution">
    <text evidence="2">The sequence shown here is derived from an EMBL/GenBank/DDBJ whole genome shotgun (WGS) entry which is preliminary data.</text>
</comment>
<feature type="compositionally biased region" description="Low complexity" evidence="1">
    <location>
        <begin position="34"/>
        <end position="58"/>
    </location>
</feature>
<accession>A0ABV0Y319</accession>
<name>A0ABV0Y319_9TELE</name>
<keyword evidence="3" id="KW-1185">Reference proteome</keyword>
<sequence length="103" mass="11088">DVRRCSCNHKKREVKATAWLSSITTMNESRREALAAAAPALTTASSSTAGSNTTSIAGSGTGEKDEAFSKLKNKFMNELNKIPWMPGMYSTPTSGRALTRWGC</sequence>
<evidence type="ECO:0000313" key="2">
    <source>
        <dbReference type="EMBL" id="MEQ2288175.1"/>
    </source>
</evidence>
<feature type="region of interest" description="Disordered" evidence="1">
    <location>
        <begin position="34"/>
        <end position="64"/>
    </location>
</feature>